<comment type="caution">
    <text evidence="2">The sequence shown here is derived from an EMBL/GenBank/DDBJ whole genome shotgun (WGS) entry which is preliminary data.</text>
</comment>
<feature type="region of interest" description="Disordered" evidence="1">
    <location>
        <begin position="1"/>
        <end position="27"/>
    </location>
</feature>
<feature type="compositionally biased region" description="Polar residues" evidence="1">
    <location>
        <begin position="90"/>
        <end position="116"/>
    </location>
</feature>
<accession>A0A9N9EWI0</accession>
<evidence type="ECO:0000313" key="3">
    <source>
        <dbReference type="Proteomes" id="UP000789405"/>
    </source>
</evidence>
<protein>
    <submittedName>
        <fullName evidence="2">28485_t:CDS:1</fullName>
    </submittedName>
</protein>
<dbReference type="Proteomes" id="UP000789405">
    <property type="component" value="Unassembled WGS sequence"/>
</dbReference>
<gene>
    <name evidence="2" type="ORF">DERYTH_LOCUS12630</name>
</gene>
<dbReference type="EMBL" id="CAJVPY010008400">
    <property type="protein sequence ID" value="CAG8695250.1"/>
    <property type="molecule type" value="Genomic_DNA"/>
</dbReference>
<proteinExistence type="predicted"/>
<feature type="compositionally biased region" description="Basic residues" evidence="1">
    <location>
        <begin position="73"/>
        <end position="82"/>
    </location>
</feature>
<name>A0A9N9EWI0_9GLOM</name>
<organism evidence="2 3">
    <name type="scientific">Dentiscutata erythropus</name>
    <dbReference type="NCBI Taxonomy" id="1348616"/>
    <lineage>
        <taxon>Eukaryota</taxon>
        <taxon>Fungi</taxon>
        <taxon>Fungi incertae sedis</taxon>
        <taxon>Mucoromycota</taxon>
        <taxon>Glomeromycotina</taxon>
        <taxon>Glomeromycetes</taxon>
        <taxon>Diversisporales</taxon>
        <taxon>Gigasporaceae</taxon>
        <taxon>Dentiscutata</taxon>
    </lineage>
</organism>
<evidence type="ECO:0000256" key="1">
    <source>
        <dbReference type="SAM" id="MobiDB-lite"/>
    </source>
</evidence>
<evidence type="ECO:0000313" key="2">
    <source>
        <dbReference type="EMBL" id="CAG8695250.1"/>
    </source>
</evidence>
<feature type="region of interest" description="Disordered" evidence="1">
    <location>
        <begin position="73"/>
        <end position="122"/>
    </location>
</feature>
<sequence length="220" mass="25391">MAKKTEASKDLCAMSNNKNDETEASKDLCTTSNNKTYQFKHYEAPGSRKHQNEQRIKLQKEMKRFKNKFKVKKRKSRVKNKHLKEAPKQQVDSFPQSSNVEATSSISLETSTSKTDSPYAEQVPDPVLENASELLPTMPTMLQTCVLENVPSDQVDEIINFVSVEQIYEDSHLLLPGDYYNDVMSSQLIYHLQLLDYHYNNLMYILEQGYEDGRLPKDNE</sequence>
<reference evidence="2" key="1">
    <citation type="submission" date="2021-06" db="EMBL/GenBank/DDBJ databases">
        <authorList>
            <person name="Kallberg Y."/>
            <person name="Tangrot J."/>
            <person name="Rosling A."/>
        </authorList>
    </citation>
    <scope>NUCLEOTIDE SEQUENCE</scope>
    <source>
        <strain evidence="2">MA453B</strain>
    </source>
</reference>
<dbReference type="AlphaFoldDB" id="A0A9N9EWI0"/>
<keyword evidence="3" id="KW-1185">Reference proteome</keyword>